<dbReference type="RefSeq" id="WP_229907851.1">
    <property type="nucleotide sequence ID" value="NZ_BNAY01000004.1"/>
</dbReference>
<keyword evidence="1" id="KW-1133">Transmembrane helix</keyword>
<proteinExistence type="predicted"/>
<evidence type="ECO:0000313" key="4">
    <source>
        <dbReference type="Proteomes" id="UP000635387"/>
    </source>
</evidence>
<reference evidence="4" key="1">
    <citation type="journal article" date="2019" name="Int. J. Syst. Evol. Microbiol.">
        <title>The Global Catalogue of Microorganisms (GCM) 10K type strain sequencing project: providing services to taxonomists for standard genome sequencing and annotation.</title>
        <authorList>
            <consortium name="The Broad Institute Genomics Platform"/>
            <consortium name="The Broad Institute Genome Sequencing Center for Infectious Disease"/>
            <person name="Wu L."/>
            <person name="Ma J."/>
        </authorList>
    </citation>
    <scope>NUCLEOTIDE SEQUENCE [LARGE SCALE GENOMIC DNA]</scope>
    <source>
        <strain evidence="4">CGMCC 4.7683</strain>
    </source>
</reference>
<dbReference type="InterPro" id="IPR013587">
    <property type="entry name" value="Nitrate/nitrite_sensing"/>
</dbReference>
<keyword evidence="1" id="KW-0812">Transmembrane</keyword>
<sequence>MTYQRSLRSRMLSIAFVPCAALLLVALSVGGFLVHQAIHDRDDAENGAVTMAGASRGIAALQRERAVALKAPGSRSATYLAYADRIDTSLSSLREIARVAPDAEVGYQQTIAVEVLTAVEGMDRSDSLAVAGIDDEGRRDYAAAVGAYRSRLDAVSGKLTESNRQVYRNLVASVDWSRFGAVETALSAATPPPVGQDAWRVAAGVVGRSLGDIAARQIEYSAQIAIDGGRRVLSGALAAAAAIALLAGVAMAIVMQLARRLPIPVVRCPARVEPTPLTWSHLVSDYAEKSTLLAHTSRRSGRADLSR</sequence>
<name>A0ABQ3LML4_9PSEU</name>
<evidence type="ECO:0000313" key="3">
    <source>
        <dbReference type="EMBL" id="GHH19985.1"/>
    </source>
</evidence>
<evidence type="ECO:0000259" key="2">
    <source>
        <dbReference type="Pfam" id="PF08376"/>
    </source>
</evidence>
<feature type="domain" description="Nitrate/nitrite sensing protein" evidence="2">
    <location>
        <begin position="51"/>
        <end position="209"/>
    </location>
</feature>
<feature type="transmembrane region" description="Helical" evidence="1">
    <location>
        <begin position="232"/>
        <end position="254"/>
    </location>
</feature>
<gene>
    <name evidence="3" type="ORF">GCM10017790_39380</name>
</gene>
<comment type="caution">
    <text evidence="3">The sequence shown here is derived from an EMBL/GenBank/DDBJ whole genome shotgun (WGS) entry which is preliminary data.</text>
</comment>
<evidence type="ECO:0000256" key="1">
    <source>
        <dbReference type="SAM" id="Phobius"/>
    </source>
</evidence>
<organism evidence="3 4">
    <name type="scientific">Amycolatopsis oliviviridis</name>
    <dbReference type="NCBI Taxonomy" id="1471590"/>
    <lineage>
        <taxon>Bacteria</taxon>
        <taxon>Bacillati</taxon>
        <taxon>Actinomycetota</taxon>
        <taxon>Actinomycetes</taxon>
        <taxon>Pseudonocardiales</taxon>
        <taxon>Pseudonocardiaceae</taxon>
        <taxon>Amycolatopsis</taxon>
    </lineage>
</organism>
<keyword evidence="1" id="KW-0472">Membrane</keyword>
<dbReference type="Pfam" id="PF08376">
    <property type="entry name" value="NIT"/>
    <property type="match status" value="1"/>
</dbReference>
<keyword evidence="4" id="KW-1185">Reference proteome</keyword>
<protein>
    <recommendedName>
        <fullName evidence="2">Nitrate/nitrite sensing protein domain-containing protein</fullName>
    </recommendedName>
</protein>
<accession>A0ABQ3LML4</accession>
<dbReference type="Proteomes" id="UP000635387">
    <property type="component" value="Unassembled WGS sequence"/>
</dbReference>
<dbReference type="EMBL" id="BNAY01000004">
    <property type="protein sequence ID" value="GHH19985.1"/>
    <property type="molecule type" value="Genomic_DNA"/>
</dbReference>